<dbReference type="InterPro" id="IPR040452">
    <property type="entry name" value="SfsA_C"/>
</dbReference>
<dbReference type="Proteomes" id="UP000095447">
    <property type="component" value="Unassembled WGS sequence"/>
</dbReference>
<dbReference type="GO" id="GO:0003677">
    <property type="term" value="F:DNA binding"/>
    <property type="evidence" value="ECO:0007669"/>
    <property type="project" value="InterPro"/>
</dbReference>
<dbReference type="InterPro" id="IPR005224">
    <property type="entry name" value="SfsA"/>
</dbReference>
<dbReference type="Pfam" id="PF03749">
    <property type="entry name" value="SfsA"/>
    <property type="match status" value="1"/>
</dbReference>
<reference evidence="4 5" key="1">
    <citation type="submission" date="2015-09" db="EMBL/GenBank/DDBJ databases">
        <authorList>
            <consortium name="Pathogen Informatics"/>
        </authorList>
    </citation>
    <scope>NUCLEOTIDE SEQUENCE [LARGE SCALE GENOMIC DNA]</scope>
    <source>
        <strain evidence="4 5">2789STDY5608838</strain>
    </source>
</reference>
<accession>A0A173XUP2</accession>
<evidence type="ECO:0000313" key="5">
    <source>
        <dbReference type="Proteomes" id="UP000095447"/>
    </source>
</evidence>
<dbReference type="InterPro" id="IPR041465">
    <property type="entry name" value="SfsA_N"/>
</dbReference>
<dbReference type="RefSeq" id="WP_055052708.1">
    <property type="nucleotide sequence ID" value="NZ_CYZA01000002.1"/>
</dbReference>
<organism evidence="4 5">
    <name type="scientific">Blautia obeum</name>
    <dbReference type="NCBI Taxonomy" id="40520"/>
    <lineage>
        <taxon>Bacteria</taxon>
        <taxon>Bacillati</taxon>
        <taxon>Bacillota</taxon>
        <taxon>Clostridia</taxon>
        <taxon>Lachnospirales</taxon>
        <taxon>Lachnospiraceae</taxon>
        <taxon>Blautia</taxon>
    </lineage>
</organism>
<dbReference type="Gene3D" id="2.40.50.580">
    <property type="match status" value="1"/>
</dbReference>
<evidence type="ECO:0000259" key="3">
    <source>
        <dbReference type="Pfam" id="PF17746"/>
    </source>
</evidence>
<dbReference type="EMBL" id="CYZA01000002">
    <property type="protein sequence ID" value="CUN55434.1"/>
    <property type="molecule type" value="Genomic_DNA"/>
</dbReference>
<dbReference type="AlphaFoldDB" id="A0A173XUP2"/>
<dbReference type="HAMAP" id="MF_00095">
    <property type="entry name" value="SfsA"/>
    <property type="match status" value="1"/>
</dbReference>
<evidence type="ECO:0000313" key="4">
    <source>
        <dbReference type="EMBL" id="CUN55434.1"/>
    </source>
</evidence>
<proteinExistence type="inferred from homology"/>
<feature type="domain" description="SfsA N-terminal OB" evidence="3">
    <location>
        <begin position="12"/>
        <end position="73"/>
    </location>
</feature>
<evidence type="ECO:0000259" key="2">
    <source>
        <dbReference type="Pfam" id="PF03749"/>
    </source>
</evidence>
<dbReference type="Pfam" id="PF17746">
    <property type="entry name" value="SfsA_N"/>
    <property type="match status" value="1"/>
</dbReference>
<feature type="domain" description="Sugar fermentation stimulation protein C-terminal" evidence="2">
    <location>
        <begin position="81"/>
        <end position="215"/>
    </location>
</feature>
<name>A0A173XUP2_9FIRM</name>
<dbReference type="PANTHER" id="PTHR30545">
    <property type="entry name" value="SUGAR FERMENTATION STIMULATION PROTEIN A"/>
    <property type="match status" value="1"/>
</dbReference>
<sequence>MKYEHITEGRFIDRPNRFIAHVEINGQVETVHVKNTGRCRELLVPGTQVFLEKSSNPARKTAYDLVCVNKKGRGLINMDSQIPNKAALEWVKAGHLFPEKVQVTPEKTYGNSRFDLYVCSEKRKAFIEVKGVTLESDNIARFPDAPTERGVKHLKELIHCMQEGYEAYLLLVIQMNGVDRFEPNWETHREFGETLQEAERAGVHILAYDCLVEPDRMEIQDPVPVCLASDWK</sequence>
<evidence type="ECO:0000256" key="1">
    <source>
        <dbReference type="HAMAP-Rule" id="MF_00095"/>
    </source>
</evidence>
<comment type="similarity">
    <text evidence="1">Belongs to the SfsA family.</text>
</comment>
<dbReference type="CDD" id="cd22359">
    <property type="entry name" value="SfsA-like_bacterial"/>
    <property type="match status" value="1"/>
</dbReference>
<protein>
    <recommendedName>
        <fullName evidence="1">Sugar fermentation stimulation protein homolog</fullName>
    </recommendedName>
</protein>
<dbReference type="Gene3D" id="3.40.1350.60">
    <property type="match status" value="1"/>
</dbReference>
<dbReference type="NCBIfam" id="TIGR00230">
    <property type="entry name" value="sfsA"/>
    <property type="match status" value="1"/>
</dbReference>
<dbReference type="PANTHER" id="PTHR30545:SF2">
    <property type="entry name" value="SUGAR FERMENTATION STIMULATION PROTEIN A"/>
    <property type="match status" value="1"/>
</dbReference>
<gene>
    <name evidence="1 4" type="primary">sfsA</name>
    <name evidence="4" type="ORF">ERS852395_00679</name>
</gene>